<dbReference type="InParanoid" id="D7FRU1"/>
<dbReference type="EMBL" id="FN648397">
    <property type="protein sequence ID" value="CBJ30882.1"/>
    <property type="molecule type" value="Genomic_DNA"/>
</dbReference>
<gene>
    <name evidence="3" type="ORF">Esi_0219_0036</name>
</gene>
<keyword evidence="2" id="KW-0812">Transmembrane</keyword>
<feature type="region of interest" description="Disordered" evidence="1">
    <location>
        <begin position="514"/>
        <end position="564"/>
    </location>
</feature>
<feature type="transmembrane region" description="Helical" evidence="2">
    <location>
        <begin position="377"/>
        <end position="396"/>
    </location>
</feature>
<keyword evidence="2" id="KW-0472">Membrane</keyword>
<organism evidence="3 4">
    <name type="scientific">Ectocarpus siliculosus</name>
    <name type="common">Brown alga</name>
    <name type="synonym">Conferva siliculosa</name>
    <dbReference type="NCBI Taxonomy" id="2880"/>
    <lineage>
        <taxon>Eukaryota</taxon>
        <taxon>Sar</taxon>
        <taxon>Stramenopiles</taxon>
        <taxon>Ochrophyta</taxon>
        <taxon>PX clade</taxon>
        <taxon>Phaeophyceae</taxon>
        <taxon>Ectocarpales</taxon>
        <taxon>Ectocarpaceae</taxon>
        <taxon>Ectocarpus</taxon>
    </lineage>
</organism>
<name>D7FRU1_ECTSI</name>
<evidence type="ECO:0000256" key="1">
    <source>
        <dbReference type="SAM" id="MobiDB-lite"/>
    </source>
</evidence>
<protein>
    <submittedName>
        <fullName evidence="3">Uncharacterized protein</fullName>
    </submittedName>
</protein>
<proteinExistence type="predicted"/>
<evidence type="ECO:0000313" key="3">
    <source>
        <dbReference type="EMBL" id="CBJ30882.1"/>
    </source>
</evidence>
<accession>D7FRU1</accession>
<evidence type="ECO:0000313" key="4">
    <source>
        <dbReference type="Proteomes" id="UP000002630"/>
    </source>
</evidence>
<evidence type="ECO:0000256" key="2">
    <source>
        <dbReference type="SAM" id="Phobius"/>
    </source>
</evidence>
<reference evidence="3 4" key="1">
    <citation type="journal article" date="2010" name="Nature">
        <title>The Ectocarpus genome and the independent evolution of multicellularity in brown algae.</title>
        <authorList>
            <person name="Cock J.M."/>
            <person name="Sterck L."/>
            <person name="Rouze P."/>
            <person name="Scornet D."/>
            <person name="Allen A.E."/>
            <person name="Amoutzias G."/>
            <person name="Anthouard V."/>
            <person name="Artiguenave F."/>
            <person name="Aury J.M."/>
            <person name="Badger J.H."/>
            <person name="Beszteri B."/>
            <person name="Billiau K."/>
            <person name="Bonnet E."/>
            <person name="Bothwell J.H."/>
            <person name="Bowler C."/>
            <person name="Boyen C."/>
            <person name="Brownlee C."/>
            <person name="Carrano C.J."/>
            <person name="Charrier B."/>
            <person name="Cho G.Y."/>
            <person name="Coelho S.M."/>
            <person name="Collen J."/>
            <person name="Corre E."/>
            <person name="Da Silva C."/>
            <person name="Delage L."/>
            <person name="Delaroque N."/>
            <person name="Dittami S.M."/>
            <person name="Doulbeau S."/>
            <person name="Elias M."/>
            <person name="Farnham G."/>
            <person name="Gachon C.M."/>
            <person name="Gschloessl B."/>
            <person name="Heesch S."/>
            <person name="Jabbari K."/>
            <person name="Jubin C."/>
            <person name="Kawai H."/>
            <person name="Kimura K."/>
            <person name="Kloareg B."/>
            <person name="Kupper F.C."/>
            <person name="Lang D."/>
            <person name="Le Bail A."/>
            <person name="Leblanc C."/>
            <person name="Lerouge P."/>
            <person name="Lohr M."/>
            <person name="Lopez P.J."/>
            <person name="Martens C."/>
            <person name="Maumus F."/>
            <person name="Michel G."/>
            <person name="Miranda-Saavedra D."/>
            <person name="Morales J."/>
            <person name="Moreau H."/>
            <person name="Motomura T."/>
            <person name="Nagasato C."/>
            <person name="Napoli C.A."/>
            <person name="Nelson D.R."/>
            <person name="Nyvall-Collen P."/>
            <person name="Peters A.F."/>
            <person name="Pommier C."/>
            <person name="Potin P."/>
            <person name="Poulain J."/>
            <person name="Quesneville H."/>
            <person name="Read B."/>
            <person name="Rensing S.A."/>
            <person name="Ritter A."/>
            <person name="Rousvoal S."/>
            <person name="Samanta M."/>
            <person name="Samson G."/>
            <person name="Schroeder D.C."/>
            <person name="Segurens B."/>
            <person name="Strittmatter M."/>
            <person name="Tonon T."/>
            <person name="Tregear J.W."/>
            <person name="Valentin K."/>
            <person name="von Dassow P."/>
            <person name="Yamagishi T."/>
            <person name="Van de Peer Y."/>
            <person name="Wincker P."/>
        </authorList>
    </citation>
    <scope>NUCLEOTIDE SEQUENCE [LARGE SCALE GENOMIC DNA]</scope>
    <source>
        <strain evidence="4">Ec32 / CCAP1310/4</strain>
    </source>
</reference>
<dbReference type="EMBL" id="FN649730">
    <property type="protein sequence ID" value="CBJ30882.1"/>
    <property type="molecule type" value="Genomic_DNA"/>
</dbReference>
<sequence>MSSLSNLLGDKTWVLPLADGFDGTLTIGWTFVLLAYFLHPAIEWAFHRLRAYRAWRCIQKRQAVEVTSYNLMAEVFGGRGSWDSARNIAVILAVFSLASWGLELSMDLASLEGEADLLNRPPPVFLRPETNDTNTDPWQVLTLSDIDPDYNGNWRGLEHLNVEDTHANSRYYIVKDTRDYLGKTAKDTFINGEILVASWDDKPSLFYDINGANVDSLECSGETLKDAEVYLGTDLWGNALDCERGPRPTGLTTSPPAVVLTNGDSGLVSVIVEESSSYPTFLYSVWTAEGSDSVELAYLFHVHSTVRLVEAVITGIVHGETEGGACFGLLRVFSETRVEYEDGLDRASPFGEIPTGDTVLVQDLETIEAGVEINMNALVCLLWVMASTAVCVVWLICLRNSIGMDVYDRDELLRAVSLQGHASRDPAAEHPAIRIFVRREDSGHITVFINDSHDKEQRAWERFLRRRTSKVVEGDDRLPAGGDADAALSDDKFGGATVPVKNTVSLGGFQADHNTHDVSSAGTPARSGIRSLAVTPVRDTICRNPRPNPFEGMDSPASGSDGGR</sequence>
<feature type="transmembrane region" description="Helical" evidence="2">
    <location>
        <begin position="26"/>
        <end position="46"/>
    </location>
</feature>
<dbReference type="AlphaFoldDB" id="D7FRU1"/>
<dbReference type="OrthoDB" id="10280377at2759"/>
<keyword evidence="4" id="KW-1185">Reference proteome</keyword>
<dbReference type="Proteomes" id="UP000002630">
    <property type="component" value="Linkage Group LG05"/>
</dbReference>
<keyword evidence="2" id="KW-1133">Transmembrane helix</keyword>